<dbReference type="AlphaFoldDB" id="A0A0F4Z403"/>
<dbReference type="GO" id="GO:0006351">
    <property type="term" value="P:DNA-templated transcription"/>
    <property type="evidence" value="ECO:0007669"/>
    <property type="project" value="InterPro"/>
</dbReference>
<feature type="domain" description="Xylanolytic transcriptional activator regulatory" evidence="7">
    <location>
        <begin position="263"/>
        <end position="336"/>
    </location>
</feature>
<evidence type="ECO:0000256" key="3">
    <source>
        <dbReference type="ARBA" id="ARBA00023125"/>
    </source>
</evidence>
<dbReference type="PANTHER" id="PTHR31845">
    <property type="entry name" value="FINGER DOMAIN PROTEIN, PUTATIVE-RELATED"/>
    <property type="match status" value="1"/>
</dbReference>
<evidence type="ECO:0000256" key="1">
    <source>
        <dbReference type="ARBA" id="ARBA00004123"/>
    </source>
</evidence>
<keyword evidence="2" id="KW-0805">Transcription regulation</keyword>
<comment type="caution">
    <text evidence="8">The sequence shown here is derived from an EMBL/GenBank/DDBJ whole genome shotgun (WGS) entry which is preliminary data.</text>
</comment>
<gene>
    <name evidence="8" type="ORF">T310_1170</name>
</gene>
<evidence type="ECO:0000313" key="8">
    <source>
        <dbReference type="EMBL" id="KKA24811.1"/>
    </source>
</evidence>
<dbReference type="RefSeq" id="XP_013331423.1">
    <property type="nucleotide sequence ID" value="XM_013475969.1"/>
</dbReference>
<organism evidence="8 9">
    <name type="scientific">Rasamsonia emersonii (strain ATCC 16479 / CBS 393.64 / IMI 116815)</name>
    <dbReference type="NCBI Taxonomy" id="1408163"/>
    <lineage>
        <taxon>Eukaryota</taxon>
        <taxon>Fungi</taxon>
        <taxon>Dikarya</taxon>
        <taxon>Ascomycota</taxon>
        <taxon>Pezizomycotina</taxon>
        <taxon>Eurotiomycetes</taxon>
        <taxon>Eurotiomycetidae</taxon>
        <taxon>Eurotiales</taxon>
        <taxon>Trichocomaceae</taxon>
        <taxon>Rasamsonia</taxon>
    </lineage>
</organism>
<reference evidence="8 9" key="1">
    <citation type="submission" date="2015-04" db="EMBL/GenBank/DDBJ databases">
        <authorList>
            <person name="Heijne W.H."/>
            <person name="Fedorova N.D."/>
            <person name="Nierman W.C."/>
            <person name="Vollebregt A.W."/>
            <person name="Zhao Z."/>
            <person name="Wu L."/>
            <person name="Kumar M."/>
            <person name="Stam H."/>
            <person name="van den Berg M.A."/>
            <person name="Pel H.J."/>
        </authorList>
    </citation>
    <scope>NUCLEOTIDE SEQUENCE [LARGE SCALE GENOMIC DNA]</scope>
    <source>
        <strain evidence="8 9">CBS 393.64</strain>
    </source>
</reference>
<proteinExistence type="predicted"/>
<evidence type="ECO:0000259" key="7">
    <source>
        <dbReference type="SMART" id="SM00906"/>
    </source>
</evidence>
<dbReference type="GeneID" id="25313521"/>
<dbReference type="OrthoDB" id="4060227at2759"/>
<accession>A0A0F4Z403</accession>
<dbReference type="Pfam" id="PF04082">
    <property type="entry name" value="Fungal_trans"/>
    <property type="match status" value="1"/>
</dbReference>
<dbReference type="GO" id="GO:0000976">
    <property type="term" value="F:transcription cis-regulatory region binding"/>
    <property type="evidence" value="ECO:0007669"/>
    <property type="project" value="TreeGrafter"/>
</dbReference>
<evidence type="ECO:0000313" key="9">
    <source>
        <dbReference type="Proteomes" id="UP000053958"/>
    </source>
</evidence>
<evidence type="ECO:0000256" key="6">
    <source>
        <dbReference type="SAM" id="MobiDB-lite"/>
    </source>
</evidence>
<keyword evidence="5" id="KW-0539">Nucleus</keyword>
<dbReference type="PANTHER" id="PTHR31845:SF17">
    <property type="entry name" value="ZN(II)2CYS6 TRANSCRIPTION FACTOR (EUROFUNG)"/>
    <property type="match status" value="1"/>
</dbReference>
<feature type="compositionally biased region" description="Low complexity" evidence="6">
    <location>
        <begin position="623"/>
        <end position="642"/>
    </location>
</feature>
<feature type="region of interest" description="Disordered" evidence="6">
    <location>
        <begin position="564"/>
        <end position="653"/>
    </location>
</feature>
<dbReference type="GO" id="GO:0008270">
    <property type="term" value="F:zinc ion binding"/>
    <property type="evidence" value="ECO:0007669"/>
    <property type="project" value="InterPro"/>
</dbReference>
<feature type="region of interest" description="Disordered" evidence="6">
    <location>
        <begin position="82"/>
        <end position="122"/>
    </location>
</feature>
<dbReference type="GO" id="GO:0000981">
    <property type="term" value="F:DNA-binding transcription factor activity, RNA polymerase II-specific"/>
    <property type="evidence" value="ECO:0007669"/>
    <property type="project" value="TreeGrafter"/>
</dbReference>
<dbReference type="InterPro" id="IPR007219">
    <property type="entry name" value="XnlR_reg_dom"/>
</dbReference>
<feature type="region of interest" description="Disordered" evidence="6">
    <location>
        <begin position="765"/>
        <end position="784"/>
    </location>
</feature>
<dbReference type="InterPro" id="IPR051089">
    <property type="entry name" value="prtT"/>
</dbReference>
<evidence type="ECO:0000256" key="5">
    <source>
        <dbReference type="ARBA" id="ARBA00023242"/>
    </source>
</evidence>
<evidence type="ECO:0000256" key="4">
    <source>
        <dbReference type="ARBA" id="ARBA00023163"/>
    </source>
</evidence>
<evidence type="ECO:0000256" key="2">
    <source>
        <dbReference type="ARBA" id="ARBA00023015"/>
    </source>
</evidence>
<dbReference type="SMART" id="SM00906">
    <property type="entry name" value="Fungal_trans"/>
    <property type="match status" value="1"/>
</dbReference>
<dbReference type="CDD" id="cd12148">
    <property type="entry name" value="fungal_TF_MHR"/>
    <property type="match status" value="1"/>
</dbReference>
<dbReference type="STRING" id="1408163.A0A0F4Z403"/>
<keyword evidence="9" id="KW-1185">Reference proteome</keyword>
<dbReference type="EMBL" id="LASV01000048">
    <property type="protein sequence ID" value="KKA24811.1"/>
    <property type="molecule type" value="Genomic_DNA"/>
</dbReference>
<keyword evidence="4" id="KW-0804">Transcription</keyword>
<dbReference type="GO" id="GO:0005634">
    <property type="term" value="C:nucleus"/>
    <property type="evidence" value="ECO:0007669"/>
    <property type="project" value="UniProtKB-SubCell"/>
</dbReference>
<dbReference type="Proteomes" id="UP000053958">
    <property type="component" value="Unassembled WGS sequence"/>
</dbReference>
<comment type="subcellular location">
    <subcellularLocation>
        <location evidence="1">Nucleus</location>
    </subcellularLocation>
</comment>
<sequence length="817" mass="92527">MKSGENVCQRCQRMGLQCVVNKSLQTLLDDEAEWKTTMELAVTDLLRKAQLPELSYYQASAQKNQSGEKDRKLSTVSVEAPAYTEEQKGSGEARQPGSSGYRGHGEQSHYSPEREEPGTTSLVTAPMGSLYEVTQLSHSRENSPGRQYAPDRAIATDLISRGVVEQAEAEELFNYFDRRLNHYLWDGMAMPHKDLLSVRRSSSLLLAAVLAVTALHIPSKERTFDTCYAEFARLASDSMLSRHHTFDDLRALCIGAFWLSDVSWKLSGYAVRIATERNLHQCYRKAVQGSPEHREQARLWYLLYVLEHHFSIAYGRPPIIHEDTCITNHDTFLQSPTVEQRDIRLHSQVALFIILTRIYHAFGPDVDLEVLEHELPKIERFDADIENWRVTWEPRLEGNPYVGDYPWKAVNLHYHFSRLTLNSLALRTYHSATSVRPMSAERKKYAEIAINSAISTLTVVLDEPDIQKGLVGVPLFLHSMITFAAVFLLKIAVKVHPSCLTAPGYQPNSIASAGLRIDVPYVLSIVEKIVDLMVSISEQASERHVSHHIARGLRKMLDGFREWEKRNPQPPQQKQHPSWLHENPSLYNPVATTGSQAFSERDTILSHPPPLLGVAPLSAERGSNNSNQANNNNNNNNNNNQNEFAQDKPRMGLSEGSLDPMMADLWGFDEEYFPTGVFDFLQSQMPAIYLDLPVLGYLFSHEEIISKSGMYLRATQAKPLRLKDKRQAMQLCTVYTLLLPLFIRGRPNVNISRIKKQLITLPHQLDRSPNRTREQGEEHHLGDERCPEEAVVLHPMEVSDASANVQILASRPAKHSH</sequence>
<name>A0A0F4Z403_RASE3</name>
<protein>
    <submittedName>
        <fullName evidence="8">Fungal specific transcription factor</fullName>
    </submittedName>
</protein>
<keyword evidence="3" id="KW-0238">DNA-binding</keyword>
<feature type="compositionally biased region" description="Basic and acidic residues" evidence="6">
    <location>
        <begin position="103"/>
        <end position="117"/>
    </location>
</feature>